<organism evidence="2 3">
    <name type="scientific">Durusdinium trenchii</name>
    <dbReference type="NCBI Taxonomy" id="1381693"/>
    <lineage>
        <taxon>Eukaryota</taxon>
        <taxon>Sar</taxon>
        <taxon>Alveolata</taxon>
        <taxon>Dinophyceae</taxon>
        <taxon>Suessiales</taxon>
        <taxon>Symbiodiniaceae</taxon>
        <taxon>Durusdinium</taxon>
    </lineage>
</organism>
<comment type="caution">
    <text evidence="2">The sequence shown here is derived from an EMBL/GenBank/DDBJ whole genome shotgun (WGS) entry which is preliminary data.</text>
</comment>
<proteinExistence type="predicted"/>
<name>A0ABP0NHV0_9DINO</name>
<feature type="region of interest" description="Disordered" evidence="1">
    <location>
        <begin position="1"/>
        <end position="43"/>
    </location>
</feature>
<evidence type="ECO:0000256" key="1">
    <source>
        <dbReference type="SAM" id="MobiDB-lite"/>
    </source>
</evidence>
<keyword evidence="3" id="KW-1185">Reference proteome</keyword>
<feature type="compositionally biased region" description="Gly residues" evidence="1">
    <location>
        <begin position="150"/>
        <end position="159"/>
    </location>
</feature>
<sequence length="169" mass="18464">MSRSASLDRNGCDSSDRTSASVATPVFEPSKYPDGECNSGQLTHPDSSCVRRACRLRKHTRQKIKQRVLRLLGQRSAQAREELQAQAVRSSYARHLVDRHERRVVAPPAAEIDKKKVLAEIKAVWKLRTVSRLATGSPGWSRGLHTTSGRGRGTAGGGWRSAFATSGSA</sequence>
<feature type="region of interest" description="Disordered" evidence="1">
    <location>
        <begin position="136"/>
        <end position="169"/>
    </location>
</feature>
<accession>A0ABP0NHV0</accession>
<evidence type="ECO:0000313" key="3">
    <source>
        <dbReference type="Proteomes" id="UP001642484"/>
    </source>
</evidence>
<gene>
    <name evidence="2" type="ORF">CCMP2556_LOCUS31139</name>
</gene>
<dbReference type="EMBL" id="CAXAMN010021784">
    <property type="protein sequence ID" value="CAK9063356.1"/>
    <property type="molecule type" value="Genomic_DNA"/>
</dbReference>
<dbReference type="Proteomes" id="UP001642484">
    <property type="component" value="Unassembled WGS sequence"/>
</dbReference>
<protein>
    <submittedName>
        <fullName evidence="2">Uncharacterized protein</fullName>
    </submittedName>
</protein>
<reference evidence="2 3" key="1">
    <citation type="submission" date="2024-02" db="EMBL/GenBank/DDBJ databases">
        <authorList>
            <person name="Chen Y."/>
            <person name="Shah S."/>
            <person name="Dougan E. K."/>
            <person name="Thang M."/>
            <person name="Chan C."/>
        </authorList>
    </citation>
    <scope>NUCLEOTIDE SEQUENCE [LARGE SCALE GENOMIC DNA]</scope>
</reference>
<evidence type="ECO:0000313" key="2">
    <source>
        <dbReference type="EMBL" id="CAK9063356.1"/>
    </source>
</evidence>